<protein>
    <recommendedName>
        <fullName evidence="4">Macrophage migration inhibitory factor</fullName>
    </recommendedName>
</protein>
<sequence>MPLVTLASNVPASKFPSTFNVQFTKLIAEILEKPTSRIFLLVTPNAQLSHGATEDPSCLTVAGNKQTATRVSQIKEKII</sequence>
<proteinExistence type="inferred from homology"/>
<dbReference type="InterPro" id="IPR001398">
    <property type="entry name" value="Macrophage_inhib_fac"/>
</dbReference>
<evidence type="ECO:0000313" key="3">
    <source>
        <dbReference type="Proteomes" id="UP000746747"/>
    </source>
</evidence>
<dbReference type="SUPFAM" id="SSF55331">
    <property type="entry name" value="Tautomerase/MIF"/>
    <property type="match status" value="1"/>
</dbReference>
<gene>
    <name evidence="2" type="ORF">CJOHNSTONI_LOCUS7897</name>
</gene>
<comment type="similarity">
    <text evidence="1">Belongs to the MIF family.</text>
</comment>
<dbReference type="EMBL" id="CAKAEH010001630">
    <property type="protein sequence ID" value="CAG9538163.1"/>
    <property type="molecule type" value="Genomic_DNA"/>
</dbReference>
<dbReference type="AlphaFoldDB" id="A0A8J2MAS0"/>
<accession>A0A8J2MAS0</accession>
<keyword evidence="3" id="KW-1185">Reference proteome</keyword>
<dbReference type="OrthoDB" id="255819at2759"/>
<evidence type="ECO:0008006" key="4">
    <source>
        <dbReference type="Google" id="ProtNLM"/>
    </source>
</evidence>
<comment type="caution">
    <text evidence="2">The sequence shown here is derived from an EMBL/GenBank/DDBJ whole genome shotgun (WGS) entry which is preliminary data.</text>
</comment>
<name>A0A8J2MAS0_9BILA</name>
<dbReference type="Proteomes" id="UP000746747">
    <property type="component" value="Unassembled WGS sequence"/>
</dbReference>
<dbReference type="InterPro" id="IPR014347">
    <property type="entry name" value="Tautomerase/MIF_sf"/>
</dbReference>
<evidence type="ECO:0000256" key="1">
    <source>
        <dbReference type="ARBA" id="ARBA00005851"/>
    </source>
</evidence>
<evidence type="ECO:0000313" key="2">
    <source>
        <dbReference type="EMBL" id="CAG9538163.1"/>
    </source>
</evidence>
<dbReference type="Pfam" id="PF01187">
    <property type="entry name" value="MIF"/>
    <property type="match status" value="1"/>
</dbReference>
<dbReference type="Gene3D" id="3.30.429.10">
    <property type="entry name" value="Macrophage Migration Inhibitory Factor"/>
    <property type="match status" value="1"/>
</dbReference>
<organism evidence="2 3">
    <name type="scientific">Cercopithifilaria johnstoni</name>
    <dbReference type="NCBI Taxonomy" id="2874296"/>
    <lineage>
        <taxon>Eukaryota</taxon>
        <taxon>Metazoa</taxon>
        <taxon>Ecdysozoa</taxon>
        <taxon>Nematoda</taxon>
        <taxon>Chromadorea</taxon>
        <taxon>Rhabditida</taxon>
        <taxon>Spirurina</taxon>
        <taxon>Spiruromorpha</taxon>
        <taxon>Filarioidea</taxon>
        <taxon>Onchocercidae</taxon>
        <taxon>Cercopithifilaria</taxon>
    </lineage>
</organism>
<reference evidence="2" key="1">
    <citation type="submission" date="2021-09" db="EMBL/GenBank/DDBJ databases">
        <authorList>
            <consortium name="Pathogen Informatics"/>
        </authorList>
    </citation>
    <scope>NUCLEOTIDE SEQUENCE</scope>
</reference>